<comment type="caution">
    <text evidence="1">The sequence shown here is derived from an EMBL/GenBank/DDBJ whole genome shotgun (WGS) entry which is preliminary data.</text>
</comment>
<keyword evidence="2" id="KW-1185">Reference proteome</keyword>
<gene>
    <name evidence="1" type="ORF">GCM10022228_20660</name>
</gene>
<protein>
    <submittedName>
        <fullName evidence="1">Uncharacterized protein</fullName>
    </submittedName>
</protein>
<proteinExistence type="predicted"/>
<evidence type="ECO:0000313" key="2">
    <source>
        <dbReference type="Proteomes" id="UP001500133"/>
    </source>
</evidence>
<accession>A0ABP7LW87</accession>
<reference evidence="2" key="1">
    <citation type="journal article" date="2019" name="Int. J. Syst. Evol. Microbiol.">
        <title>The Global Catalogue of Microorganisms (GCM) 10K type strain sequencing project: providing services to taxonomists for standard genome sequencing and annotation.</title>
        <authorList>
            <consortium name="The Broad Institute Genomics Platform"/>
            <consortium name="The Broad Institute Genome Sequencing Center for Infectious Disease"/>
            <person name="Wu L."/>
            <person name="Ma J."/>
        </authorList>
    </citation>
    <scope>NUCLEOTIDE SEQUENCE [LARGE SCALE GENOMIC DNA]</scope>
    <source>
        <strain evidence="2">JCM 16914</strain>
    </source>
</reference>
<evidence type="ECO:0000313" key="1">
    <source>
        <dbReference type="EMBL" id="GAA3909744.1"/>
    </source>
</evidence>
<dbReference type="EMBL" id="BAAAZT010000076">
    <property type="protein sequence ID" value="GAA3909744.1"/>
    <property type="molecule type" value="Genomic_DNA"/>
</dbReference>
<organism evidence="1 2">
    <name type="scientific">Halomonas cibimaris</name>
    <dbReference type="NCBI Taxonomy" id="657012"/>
    <lineage>
        <taxon>Bacteria</taxon>
        <taxon>Pseudomonadati</taxon>
        <taxon>Pseudomonadota</taxon>
        <taxon>Gammaproteobacteria</taxon>
        <taxon>Oceanospirillales</taxon>
        <taxon>Halomonadaceae</taxon>
        <taxon>Halomonas</taxon>
    </lineage>
</organism>
<dbReference type="Proteomes" id="UP001500133">
    <property type="component" value="Unassembled WGS sequence"/>
</dbReference>
<name>A0ABP7LW87_9GAMM</name>
<sequence length="124" mass="14044">MHTDRPTLALDDVVYVIVPRLNRAQKLVNQTLDTLIRDAASSAELAKRLEQRRCFTLELQAINTNLEHLLARHRADVQTLLQSGGSKGGRHVALDPMETDAVERAKEIYRKVVAFQTGRREVPF</sequence>
<dbReference type="RefSeq" id="WP_344704860.1">
    <property type="nucleotide sequence ID" value="NZ_BAAAZT010000076.1"/>
</dbReference>